<dbReference type="OrthoDB" id="119742at2"/>
<keyword evidence="3" id="KW-0448">Lipopolysaccharide biosynthesis</keyword>
<evidence type="ECO:0000259" key="4">
    <source>
        <dbReference type="Pfam" id="PF01755"/>
    </source>
</evidence>
<name>A0A248VV28_9BURK</name>
<keyword evidence="5" id="KW-0808">Transferase</keyword>
<organism evidence="5 6">
    <name type="scientific">Paraburkholderia aromaticivorans</name>
    <dbReference type="NCBI Taxonomy" id="2026199"/>
    <lineage>
        <taxon>Bacteria</taxon>
        <taxon>Pseudomonadati</taxon>
        <taxon>Pseudomonadota</taxon>
        <taxon>Betaproteobacteria</taxon>
        <taxon>Burkholderiales</taxon>
        <taxon>Burkholderiaceae</taxon>
        <taxon>Paraburkholderia</taxon>
    </lineage>
</organism>
<evidence type="ECO:0000256" key="1">
    <source>
        <dbReference type="ARBA" id="ARBA00005068"/>
    </source>
</evidence>
<sequence>MMQSLVPVHIVSLSRSGRRDAIARVLADRGATYFIEEAVDGRALTQSELDAAYDDTAACRRYGRSMTRAEVACFMSHRSVWRKIVESGRAAVILEDDAILEPAFFEGVLRANDSELSAIADIVLLGRSKLRRADASWTYFNEPLRRVTGVGGLRVGLPFKQWTSGSVGYWISARGAGQALAYSYGPVGALLDDWPWHRDSGGARVVELRPYAVWEDFERLPSSIDEERRARIRSRASLHDAALWPLRLARTVARWSVVALQRLSFVNDAGSVRHD</sequence>
<keyword evidence="6" id="KW-1185">Reference proteome</keyword>
<feature type="domain" description="Glycosyl transferase family 25" evidence="4">
    <location>
        <begin position="7"/>
        <end position="182"/>
    </location>
</feature>
<proteinExistence type="predicted"/>
<dbReference type="GO" id="GO:0016740">
    <property type="term" value="F:transferase activity"/>
    <property type="evidence" value="ECO:0007669"/>
    <property type="project" value="UniProtKB-KW"/>
</dbReference>
<dbReference type="GO" id="GO:0009103">
    <property type="term" value="P:lipopolysaccharide biosynthetic process"/>
    <property type="evidence" value="ECO:0007669"/>
    <property type="project" value="UniProtKB-KW"/>
</dbReference>
<comment type="pathway">
    <text evidence="2">Glycan metabolism; lacto-N-neotetraose biosynthesis.</text>
</comment>
<dbReference type="InterPro" id="IPR002654">
    <property type="entry name" value="Glyco_trans_25"/>
</dbReference>
<dbReference type="Pfam" id="PF01755">
    <property type="entry name" value="Glyco_transf_25"/>
    <property type="match status" value="1"/>
</dbReference>
<dbReference type="Proteomes" id="UP000215158">
    <property type="component" value="Chromosome 2"/>
</dbReference>
<accession>A0A248VV28</accession>
<comment type="pathway">
    <text evidence="1">Bacterial outer membrane biogenesis; lipooligosaccharide biosynthesis.</text>
</comment>
<evidence type="ECO:0000256" key="3">
    <source>
        <dbReference type="ARBA" id="ARBA00022985"/>
    </source>
</evidence>
<evidence type="ECO:0000313" key="5">
    <source>
        <dbReference type="EMBL" id="ASW02733.1"/>
    </source>
</evidence>
<dbReference type="AlphaFoldDB" id="A0A248VV28"/>
<evidence type="ECO:0000313" key="6">
    <source>
        <dbReference type="Proteomes" id="UP000215158"/>
    </source>
</evidence>
<dbReference type="CDD" id="cd06532">
    <property type="entry name" value="Glyco_transf_25"/>
    <property type="match status" value="1"/>
</dbReference>
<dbReference type="KEGG" id="parb:CJU94_32340"/>
<evidence type="ECO:0000256" key="2">
    <source>
        <dbReference type="ARBA" id="ARBA00005222"/>
    </source>
</evidence>
<reference evidence="5 6" key="1">
    <citation type="submission" date="2017-08" db="EMBL/GenBank/DDBJ databases">
        <title>Identification and genetic characteristics of simultaneous BTEX- and naphthalene-degrading Paraburkholderia sp. BN5 isolated from petroleum-contaminated soil.</title>
        <authorList>
            <person name="Lee Y."/>
            <person name="Jeon C.O."/>
        </authorList>
    </citation>
    <scope>NUCLEOTIDE SEQUENCE [LARGE SCALE GENOMIC DNA]</scope>
    <source>
        <strain evidence="5 6">BN5</strain>
    </source>
</reference>
<dbReference type="EMBL" id="CP022990">
    <property type="protein sequence ID" value="ASW02733.1"/>
    <property type="molecule type" value="Genomic_DNA"/>
</dbReference>
<gene>
    <name evidence="5" type="ORF">CJU94_32340</name>
</gene>
<dbReference type="RefSeq" id="WP_095422592.1">
    <property type="nucleotide sequence ID" value="NZ_CP022990.1"/>
</dbReference>
<dbReference type="UniPathway" id="UPA00501"/>
<dbReference type="UniPathway" id="UPA00820"/>
<protein>
    <submittedName>
        <fullName evidence="5">Glycosyltransferase</fullName>
    </submittedName>
</protein>